<evidence type="ECO:0000256" key="1">
    <source>
        <dbReference type="ARBA" id="ARBA00011073"/>
    </source>
</evidence>
<comment type="caution">
    <text evidence="8">The sequence shown here is derived from an EMBL/GenBank/DDBJ whole genome shotgun (WGS) entry which is preliminary data.</text>
</comment>
<keyword evidence="4 5" id="KW-0720">Serine protease</keyword>
<dbReference type="InterPro" id="IPR015500">
    <property type="entry name" value="Peptidase_S8_subtilisin-rel"/>
</dbReference>
<evidence type="ECO:0000256" key="2">
    <source>
        <dbReference type="ARBA" id="ARBA00022670"/>
    </source>
</evidence>
<evidence type="ECO:0000313" key="8">
    <source>
        <dbReference type="EMBL" id="MBL3658025.1"/>
    </source>
</evidence>
<dbReference type="CDD" id="cd00146">
    <property type="entry name" value="PKD"/>
    <property type="match status" value="1"/>
</dbReference>
<dbReference type="PROSITE" id="PS00136">
    <property type="entry name" value="SUBTILASE_ASP"/>
    <property type="match status" value="1"/>
</dbReference>
<dbReference type="PROSITE" id="PS00138">
    <property type="entry name" value="SUBTILASE_SER"/>
    <property type="match status" value="1"/>
</dbReference>
<dbReference type="InterPro" id="IPR000209">
    <property type="entry name" value="Peptidase_S8/S53_dom"/>
</dbReference>
<reference evidence="8" key="1">
    <citation type="submission" date="2021-01" db="EMBL/GenBank/DDBJ databases">
        <title>Fulvivirga kasyanovii gen. nov., sp nov., a novel member of the phylum Bacteroidetes isolated from seawater in a mussel farm.</title>
        <authorList>
            <person name="Zhao L.-H."/>
            <person name="Wang Z.-J."/>
        </authorList>
    </citation>
    <scope>NUCLEOTIDE SEQUENCE</scope>
    <source>
        <strain evidence="8">2943</strain>
    </source>
</reference>
<keyword evidence="2 5" id="KW-0645">Protease</keyword>
<dbReference type="SUPFAM" id="SSF49299">
    <property type="entry name" value="PKD domain"/>
    <property type="match status" value="2"/>
</dbReference>
<keyword evidence="9" id="KW-1185">Reference proteome</keyword>
<dbReference type="InterPro" id="IPR013783">
    <property type="entry name" value="Ig-like_fold"/>
</dbReference>
<dbReference type="InterPro" id="IPR022409">
    <property type="entry name" value="PKD/Chitinase_dom"/>
</dbReference>
<dbReference type="Gene3D" id="3.40.50.200">
    <property type="entry name" value="Peptidase S8/S53 domain"/>
    <property type="match status" value="1"/>
</dbReference>
<dbReference type="SMART" id="SM00089">
    <property type="entry name" value="PKD"/>
    <property type="match status" value="1"/>
</dbReference>
<dbReference type="SUPFAM" id="SSF52743">
    <property type="entry name" value="Subtilisin-like"/>
    <property type="match status" value="1"/>
</dbReference>
<dbReference type="RefSeq" id="WP_202245817.1">
    <property type="nucleotide sequence ID" value="NZ_JAESIY010000010.1"/>
</dbReference>
<evidence type="ECO:0000256" key="4">
    <source>
        <dbReference type="ARBA" id="ARBA00022825"/>
    </source>
</evidence>
<name>A0A937F982_9BACT</name>
<feature type="active site" description="Charge relay system" evidence="5">
    <location>
        <position position="236"/>
    </location>
</feature>
<feature type="active site" description="Charge relay system" evidence="5">
    <location>
        <position position="181"/>
    </location>
</feature>
<dbReference type="EMBL" id="JAESIY010000010">
    <property type="protein sequence ID" value="MBL3658025.1"/>
    <property type="molecule type" value="Genomic_DNA"/>
</dbReference>
<organism evidence="8 9">
    <name type="scientific">Fulvivirga sediminis</name>
    <dbReference type="NCBI Taxonomy" id="2803949"/>
    <lineage>
        <taxon>Bacteria</taxon>
        <taxon>Pseudomonadati</taxon>
        <taxon>Bacteroidota</taxon>
        <taxon>Cytophagia</taxon>
        <taxon>Cytophagales</taxon>
        <taxon>Fulvivirgaceae</taxon>
        <taxon>Fulvivirga</taxon>
    </lineage>
</organism>
<dbReference type="PANTHER" id="PTHR43399">
    <property type="entry name" value="SUBTILISIN-RELATED"/>
    <property type="match status" value="1"/>
</dbReference>
<dbReference type="Gene3D" id="2.60.40.10">
    <property type="entry name" value="Immunoglobulins"/>
    <property type="match status" value="1"/>
</dbReference>
<comment type="similarity">
    <text evidence="1 5 6">Belongs to the peptidase S8 family.</text>
</comment>
<dbReference type="Pfam" id="PF18911">
    <property type="entry name" value="PKD_4"/>
    <property type="match status" value="1"/>
</dbReference>
<dbReference type="InterPro" id="IPR036852">
    <property type="entry name" value="Peptidase_S8/S53_dom_sf"/>
</dbReference>
<proteinExistence type="inferred from homology"/>
<protein>
    <submittedName>
        <fullName evidence="8">S8 family serine peptidase</fullName>
    </submittedName>
</protein>
<dbReference type="GO" id="GO:0006508">
    <property type="term" value="P:proteolysis"/>
    <property type="evidence" value="ECO:0007669"/>
    <property type="project" value="UniProtKB-KW"/>
</dbReference>
<keyword evidence="3 5" id="KW-0378">Hydrolase</keyword>
<sequence>MRRLIIVMGLVFVSYLSFAQQRTYKLPETVTTEDYEPSVIVVKLRAKSNSLGRTTQLSSTPSSGIIDQILGNDIITKSPAFPKKNTATATGRRAYTTTSLDNIYKVNISKQSDLLDAINKLLQSDEVEYAEPYFTPKPLYVPNDPQAATPEGKQTYLDIIKAYDAWDLEKGDTSVVIGILDTGVDMDHIDLVNNIKYNYSDPINGIDDDNDGLIDNFAGWDIANNDNQPQADSHDHGTYVAGASSASTNNGEGIAGVGFNSTFLPIKIYRSNTGSFYLGYEAIALAADLGCKVINLSWGDPGPYSQYGQDIINYAVLEKDAAVIAAAGNTPAELDFYPASFDNVLSVSSTNNNDEKANFATYSDYIDLVAPGQAIYTTRMNDGYDHINGTSLSAPIVAGAVALVRARFPQLNAIQAMEKVRVTADDIYAKNSTFFGKLGKGRLNMLRTLTDNTSPSIRATNFSYNNGYGNYIFHGDTVNIAFDFINYLAVSDASTEVTLTSNSPYVSIIQNSFKIGSLETLSSTSNTSSPFQVIVSDDLPPNTKLSFRINFSGGAYTDFQNISITSSPDYITATNNQMSLTLMSNGDLGYKFDGQMKGVGLTYQNQRILDNIGIGLAYEENKLSDNLPINLFTAHRNHDFSTEENIKLYGNSEADLDIRNSFIDPTRPFKIEQKTLAYKDKDYFILEYRIINTSSEDMNNIHVGLFSDWVLGDKNYNSVHWDQENLLGYAKDNINDNLYAGVALLKGDQPIFSALDNKNFNGNSSDLRALIDEATYYNFLSKGVNITEAGTANTGNDVSQINGATISIAAKKSQKVTLVISAASSLSDLILNIQDAKIKYNSYLSNPPLLYTAYTCKGESTSINPPNGDIYSFYSDPELQNLVYTGESLGTDIIQAPQKFYVRNEDSDLESDIYTVQAAPKLVNTNFSINPDPILIDETGNSKATFTDLSVDAVSWNWNFGNGFTSNNQNPIMNYPKTGNYKISLTATNDLGCIESTTKQLEVSNKSNLPDIEDRSLCQQGETTLTASNASVLNFYSDALLSNKLYTGNSLYLNNLKNDTIIYVTSIDSTYESNAKAVHINISELEASFHYTLDTLNLQKKQLLHLYSDCLNETSFSWYINGIEEGSNTDLTLDYSLLPSTMAVTLLAEDELGCYERSEAFITPTPSAKPEITDISLCEESKITIAPGNGELFYFYNDASRSQLLHKGNQFSFDFINKDTILYVTGVDQLLESEPSQVKINFLPPRAYYTPNYTVEGIGIDNMSTNANHYLWLLNEDTISTEPNPLFVLPNDMAHELSLIVSNDLGCYDEFKTTIHQPSLVSSIDTLEPDDINIYPNPAMGVLKFSKADSEANIYSANGQLLLTKRKGESEINISHLQKGLYLVKIKYQDNSITKKLIKEQ</sequence>
<dbReference type="GO" id="GO:0004252">
    <property type="term" value="F:serine-type endopeptidase activity"/>
    <property type="evidence" value="ECO:0007669"/>
    <property type="project" value="UniProtKB-UniRule"/>
</dbReference>
<dbReference type="InterPro" id="IPR026444">
    <property type="entry name" value="Secre_tail"/>
</dbReference>
<dbReference type="Proteomes" id="UP000659388">
    <property type="component" value="Unassembled WGS sequence"/>
</dbReference>
<evidence type="ECO:0000259" key="7">
    <source>
        <dbReference type="PROSITE" id="PS50093"/>
    </source>
</evidence>
<dbReference type="PROSITE" id="PS51892">
    <property type="entry name" value="SUBTILASE"/>
    <property type="match status" value="1"/>
</dbReference>
<dbReference type="Pfam" id="PF18962">
    <property type="entry name" value="Por_Secre_tail"/>
    <property type="match status" value="1"/>
</dbReference>
<dbReference type="Pfam" id="PF00082">
    <property type="entry name" value="Peptidase_S8"/>
    <property type="match status" value="1"/>
</dbReference>
<evidence type="ECO:0000313" key="9">
    <source>
        <dbReference type="Proteomes" id="UP000659388"/>
    </source>
</evidence>
<feature type="domain" description="PKD" evidence="7">
    <location>
        <begin position="952"/>
        <end position="1003"/>
    </location>
</feature>
<dbReference type="InterPro" id="IPR023827">
    <property type="entry name" value="Peptidase_S8_Asp-AS"/>
</dbReference>
<gene>
    <name evidence="8" type="ORF">JL102_17875</name>
</gene>
<dbReference type="PROSITE" id="PS50093">
    <property type="entry name" value="PKD"/>
    <property type="match status" value="1"/>
</dbReference>
<dbReference type="PANTHER" id="PTHR43399:SF4">
    <property type="entry name" value="CELL WALL-ASSOCIATED PROTEASE"/>
    <property type="match status" value="1"/>
</dbReference>
<evidence type="ECO:0000256" key="3">
    <source>
        <dbReference type="ARBA" id="ARBA00022801"/>
    </source>
</evidence>
<dbReference type="NCBIfam" id="TIGR04183">
    <property type="entry name" value="Por_Secre_tail"/>
    <property type="match status" value="1"/>
</dbReference>
<dbReference type="InterPro" id="IPR051048">
    <property type="entry name" value="Peptidase_S8/S53_subtilisin"/>
</dbReference>
<evidence type="ECO:0000256" key="6">
    <source>
        <dbReference type="RuleBase" id="RU003355"/>
    </source>
</evidence>
<evidence type="ECO:0000256" key="5">
    <source>
        <dbReference type="PROSITE-ProRule" id="PRU01240"/>
    </source>
</evidence>
<dbReference type="PRINTS" id="PR00723">
    <property type="entry name" value="SUBTILISIN"/>
</dbReference>
<feature type="active site" description="Charge relay system" evidence="5">
    <location>
        <position position="391"/>
    </location>
</feature>
<dbReference type="InterPro" id="IPR000601">
    <property type="entry name" value="PKD_dom"/>
</dbReference>
<dbReference type="InterPro" id="IPR023828">
    <property type="entry name" value="Peptidase_S8_Ser-AS"/>
</dbReference>
<dbReference type="InterPro" id="IPR035986">
    <property type="entry name" value="PKD_dom_sf"/>
</dbReference>
<accession>A0A937F982</accession>